<name>A0ACC3SNR8_9PEZI</name>
<organism evidence="1 2">
    <name type="scientific">Zalaria obscura</name>
    <dbReference type="NCBI Taxonomy" id="2024903"/>
    <lineage>
        <taxon>Eukaryota</taxon>
        <taxon>Fungi</taxon>
        <taxon>Dikarya</taxon>
        <taxon>Ascomycota</taxon>
        <taxon>Pezizomycotina</taxon>
        <taxon>Dothideomycetes</taxon>
        <taxon>Dothideomycetidae</taxon>
        <taxon>Dothideales</taxon>
        <taxon>Zalariaceae</taxon>
        <taxon>Zalaria</taxon>
    </lineage>
</organism>
<proteinExistence type="predicted"/>
<accession>A0ACC3SNR8</accession>
<protein>
    <submittedName>
        <fullName evidence="1">Uncharacterized protein</fullName>
    </submittedName>
</protein>
<sequence length="1085" mass="119048">MSDMEVPQSAGNPFVDIPARPMRVKVLYTFDNDNKTNCLARFPDVLNIPTVPIDDNTQIGVIELRQCIRAIVGASPELLARLGQGDFTIYAYDYSEYETPLVGQGMLSSLLAAASSTPSAPAHQSKTMITGRVCKNIMGLFSNGVKETLEVKLRLVPVPKAVQNDYVKSMEVYRNLSPATSAGFDPNAWSASLNNNFFLGTPFEHMPSPSTTANNMMEMEMDSHNARPDSHQRTMSSASFHNGPTSRVGTPVQASQGGNAQYAQEYSRPSSRASVRSEHHSRRRRESLSFHSDVGEPFQQEGPAKKRAKVSQTEWRGKSAFGAKNSDLRVTASTAASIRIHKPVPTRPGAVSSNSLEPPPRAPTPVPQVRGPGGRLQPANFLRRESSLANAQTYTSIYAPPQLHSEPAMSSPEEDNMDETPDRSPTDFPSSPPVMPGPSSPGLPTYTRHADSGYMSGSILECQDEDEDRPIDEEDMQMMAQYRQRQQTAPSEVSFIEQTPGPPELLPSKMNMADFTSGSAQAEISRQRAKNAINIQPPRRGSLALPQQPTVTRPPLQTSLSLPMERPSSPMLPIAPAPSYQASGLNRSYSTTSELRSEAGSPAPSEFGGPMRSGSGAKRKKMIQDQLTKSIEAGQMPAYCAHCGAIETPTWRNLFTKVAEGDSTKFEIPEVEGVTVGTEVLERDSETGTVTKYRIIKSMRKLRNEVEQFELQGFETLQVCNPCGLWFKKWKEMRPPERWAKKPKDNRKKQQRKSNPPTGPSEPQSDFYVDQPSALYTDAPQPEEDNRVLPQPINSRDKELPTLPAPAQRPRANSMQVQKKQTDTRAQWSGADLDRALHRAIQSSPARFVGTQESPIDLSEELTPKPTRRLLFPSPRKDGEVKSLDDSSIAASKRSDKPIKRSNSDTAAIEAATTIDKENLPPALHDDDDLAHLFEGSPSTLFFKTPSKSTPAKRTPSSSENPFTDLLKTPTPVRSCHRSPNPNAFLPTFSSSETKNLFPPVTPSRMAGSSPSRSGVTMTPFTRHLTQLLSDANETGMLSSPGKGFDFSDLPTFMTPGRTLDFGDGSGMGIFEDLDVEKVRSAMEG</sequence>
<gene>
    <name evidence="1" type="ORF">M8818_000582</name>
</gene>
<evidence type="ECO:0000313" key="1">
    <source>
        <dbReference type="EMBL" id="KAK8220166.1"/>
    </source>
</evidence>
<keyword evidence="2" id="KW-1185">Reference proteome</keyword>
<reference evidence="1" key="1">
    <citation type="submission" date="2024-02" db="EMBL/GenBank/DDBJ databases">
        <title>Metagenome Assembled Genome of Zalaria obscura JY119.</title>
        <authorList>
            <person name="Vighnesh L."/>
            <person name="Jagadeeshwari U."/>
            <person name="Venkata Ramana C."/>
            <person name="Sasikala C."/>
        </authorList>
    </citation>
    <scope>NUCLEOTIDE SEQUENCE</scope>
    <source>
        <strain evidence="1">JY119</strain>
    </source>
</reference>
<dbReference type="EMBL" id="JAMKPW020000002">
    <property type="protein sequence ID" value="KAK8220166.1"/>
    <property type="molecule type" value="Genomic_DNA"/>
</dbReference>
<comment type="caution">
    <text evidence="1">The sequence shown here is derived from an EMBL/GenBank/DDBJ whole genome shotgun (WGS) entry which is preliminary data.</text>
</comment>
<evidence type="ECO:0000313" key="2">
    <source>
        <dbReference type="Proteomes" id="UP001320706"/>
    </source>
</evidence>
<dbReference type="Proteomes" id="UP001320706">
    <property type="component" value="Unassembled WGS sequence"/>
</dbReference>